<comment type="function">
    <text evidence="1 7">May be involved in both secretory and endocytic intracellular trafficking in the endosomal/prevacuolar compartments.</text>
</comment>
<dbReference type="EMBL" id="CAID01000010">
    <property type="protein sequence ID" value="CEF99297.1"/>
    <property type="molecule type" value="Genomic_DNA"/>
</dbReference>
<evidence type="ECO:0000256" key="4">
    <source>
        <dbReference type="ARBA" id="ARBA00022692"/>
    </source>
</evidence>
<evidence type="ECO:0000256" key="7">
    <source>
        <dbReference type="RuleBase" id="RU363107"/>
    </source>
</evidence>
<protein>
    <recommendedName>
        <fullName evidence="7">PRA1 family protein</fullName>
    </recommendedName>
</protein>
<keyword evidence="6 7" id="KW-0472">Membrane</keyword>
<evidence type="ECO:0000256" key="6">
    <source>
        <dbReference type="ARBA" id="ARBA00023136"/>
    </source>
</evidence>
<comment type="caution">
    <text evidence="7">Lacks conserved residue(s) required for the propagation of feature annotation.</text>
</comment>
<dbReference type="GO" id="GO:0005783">
    <property type="term" value="C:endoplasmic reticulum"/>
    <property type="evidence" value="ECO:0007669"/>
    <property type="project" value="UniProtKB-ARBA"/>
</dbReference>
<dbReference type="GeneID" id="34946176"/>
<dbReference type="InParanoid" id="A0A090M9B3"/>
<reference evidence="10" key="1">
    <citation type="journal article" date="2006" name="Proc. Natl. Acad. Sci. U.S.A.">
        <title>Genome analysis of the smallest free-living eukaryote Ostreococcus tauri unveils many unique features.</title>
        <authorList>
            <person name="Derelle E."/>
            <person name="Ferraz C."/>
            <person name="Rombauts S."/>
            <person name="Rouze P."/>
            <person name="Worden A.Z."/>
            <person name="Robbens S."/>
            <person name="Partensky F."/>
            <person name="Degroeve S."/>
            <person name="Echeynie S."/>
            <person name="Cooke R."/>
            <person name="Saeys Y."/>
            <person name="Wuyts J."/>
            <person name="Jabbari K."/>
            <person name="Bowler C."/>
            <person name="Panaud O."/>
            <person name="Piegu B."/>
            <person name="Ball S.G."/>
            <person name="Ral J.-P."/>
            <person name="Bouget F.-Y."/>
            <person name="Piganeau G."/>
            <person name="De Baets B."/>
            <person name="Picard A."/>
            <person name="Delseny M."/>
            <person name="Demaille J."/>
            <person name="Van de Peer Y."/>
            <person name="Moreau H."/>
        </authorList>
    </citation>
    <scope>NUCLEOTIDE SEQUENCE [LARGE SCALE GENOMIC DNA]</scope>
    <source>
        <strain evidence="10">OTTH 0595 / CCAP 157/2 / RCC745</strain>
    </source>
</reference>
<name>A0A090M9B3_OSTTA</name>
<sequence>MPDPSDDRDRPRPGAFGANPLSLSLGQSEFNQWAKRAKNQDAAPINGRNGAHGRPNASAPASSSNARDVGSRDGRVKTRYKTPYMTTDDLKKAPRAWREFLCTDHLMKSYSIPTNVDDARERLDGNVYDYVGNYARMGVIIGCAVLYRNPTAVVGAVATAKLYRWMDLNIGATSEMQGFKMVGTVLAWFVMMYTKASAALSKTVLLTAAFLLVHGCLRRRDAPKLVKIGRHTGISKWEMQSPKKKSR</sequence>
<dbReference type="OrthoDB" id="498746at2759"/>
<evidence type="ECO:0000256" key="8">
    <source>
        <dbReference type="SAM" id="MobiDB-lite"/>
    </source>
</evidence>
<comment type="subcellular location">
    <subcellularLocation>
        <location evidence="2 7">Membrane</location>
        <topology evidence="2 7">Multi-pass membrane protein</topology>
    </subcellularLocation>
</comment>
<comment type="similarity">
    <text evidence="3 7">Belongs to the PRA1 family.</text>
</comment>
<evidence type="ECO:0000256" key="1">
    <source>
        <dbReference type="ARBA" id="ARBA00002501"/>
    </source>
</evidence>
<feature type="compositionally biased region" description="Polar residues" evidence="8">
    <location>
        <begin position="21"/>
        <end position="31"/>
    </location>
</feature>
<reference evidence="9 10" key="2">
    <citation type="journal article" date="2014" name="BMC Genomics">
        <title>An improved genome of the model marine alga Ostreococcus tauri unfolds by assessing Illumina de novo assemblies.</title>
        <authorList>
            <person name="Blanc-Mathieu R."/>
            <person name="Verhelst B."/>
            <person name="Derelle E."/>
            <person name="Rombauts S."/>
            <person name="Bouget F.Y."/>
            <person name="Carre I."/>
            <person name="Chateau A."/>
            <person name="Eyre-Walker A."/>
            <person name="Grimsley N."/>
            <person name="Moreau H."/>
            <person name="Piegu B."/>
            <person name="Rivals E."/>
            <person name="Schackwitz W."/>
            <person name="Van de Peer Y."/>
            <person name="Piganeau G."/>
        </authorList>
    </citation>
    <scope>NUCLEOTIDE SEQUENCE [LARGE SCALE GENOMIC DNA]</scope>
    <source>
        <strain evidence="10">OTTH 0595 / CCAP 157/2 / RCC745</strain>
    </source>
</reference>
<evidence type="ECO:0000313" key="9">
    <source>
        <dbReference type="EMBL" id="CEF99297.1"/>
    </source>
</evidence>
<dbReference type="Pfam" id="PF03208">
    <property type="entry name" value="PRA1"/>
    <property type="match status" value="1"/>
</dbReference>
<dbReference type="GO" id="GO:0016192">
    <property type="term" value="P:vesicle-mediated transport"/>
    <property type="evidence" value="ECO:0007669"/>
    <property type="project" value="UniProtKB-ARBA"/>
</dbReference>
<dbReference type="KEGG" id="ota:OT_ostta10g00710"/>
<keyword evidence="10" id="KW-1185">Reference proteome</keyword>
<dbReference type="GO" id="GO:0016020">
    <property type="term" value="C:membrane"/>
    <property type="evidence" value="ECO:0007669"/>
    <property type="project" value="UniProtKB-SubCell"/>
</dbReference>
<feature type="compositionally biased region" description="Low complexity" evidence="8">
    <location>
        <begin position="55"/>
        <end position="66"/>
    </location>
</feature>
<dbReference type="Proteomes" id="UP000009170">
    <property type="component" value="Unassembled WGS sequence"/>
</dbReference>
<evidence type="ECO:0000313" key="10">
    <source>
        <dbReference type="Proteomes" id="UP000009170"/>
    </source>
</evidence>
<feature type="compositionally biased region" description="Basic and acidic residues" evidence="8">
    <location>
        <begin position="1"/>
        <end position="12"/>
    </location>
</feature>
<proteinExistence type="inferred from homology"/>
<dbReference type="AlphaFoldDB" id="A0A090M9B3"/>
<evidence type="ECO:0000256" key="5">
    <source>
        <dbReference type="ARBA" id="ARBA00022989"/>
    </source>
</evidence>
<keyword evidence="4 7" id="KW-0812">Transmembrane</keyword>
<evidence type="ECO:0000256" key="2">
    <source>
        <dbReference type="ARBA" id="ARBA00004141"/>
    </source>
</evidence>
<dbReference type="InterPro" id="IPR004895">
    <property type="entry name" value="Prenylated_rab_accept_PRA1"/>
</dbReference>
<keyword evidence="7" id="KW-0813">Transport</keyword>
<evidence type="ECO:0000256" key="3">
    <source>
        <dbReference type="ARBA" id="ARBA00006483"/>
    </source>
</evidence>
<feature type="transmembrane region" description="Helical" evidence="7">
    <location>
        <begin position="200"/>
        <end position="217"/>
    </location>
</feature>
<comment type="caution">
    <text evidence="9">The sequence shown here is derived from an EMBL/GenBank/DDBJ whole genome shotgun (WGS) entry which is preliminary data.</text>
</comment>
<organism evidence="9 10">
    <name type="scientific">Ostreococcus tauri</name>
    <name type="common">Marine green alga</name>
    <dbReference type="NCBI Taxonomy" id="70448"/>
    <lineage>
        <taxon>Eukaryota</taxon>
        <taxon>Viridiplantae</taxon>
        <taxon>Chlorophyta</taxon>
        <taxon>Mamiellophyceae</taxon>
        <taxon>Mamiellales</taxon>
        <taxon>Bathycoccaceae</taxon>
        <taxon>Ostreococcus</taxon>
    </lineage>
</organism>
<feature type="region of interest" description="Disordered" evidence="8">
    <location>
        <begin position="1"/>
        <end position="80"/>
    </location>
</feature>
<dbReference type="RefSeq" id="XP_022839751.1">
    <property type="nucleotide sequence ID" value="XM_022983110.1"/>
</dbReference>
<keyword evidence="5 7" id="KW-1133">Transmembrane helix</keyword>
<accession>A0A090M9B3</accession>
<gene>
    <name evidence="9" type="ORF">OT_ostta10g00710</name>
</gene>